<dbReference type="InterPro" id="IPR013434">
    <property type="entry name" value="CHP02611"/>
</dbReference>
<dbReference type="AlphaFoldDB" id="A0A1E7L5Z2"/>
<dbReference type="NCBIfam" id="TIGR02611">
    <property type="entry name" value="TIGR02611 family protein"/>
    <property type="match status" value="1"/>
</dbReference>
<keyword evidence="1" id="KW-0472">Membrane</keyword>
<evidence type="ECO:0000313" key="2">
    <source>
        <dbReference type="EMBL" id="OEV11433.1"/>
    </source>
</evidence>
<proteinExistence type="predicted"/>
<dbReference type="EMBL" id="LJGW01000223">
    <property type="protein sequence ID" value="OEV11433.1"/>
    <property type="molecule type" value="Genomic_DNA"/>
</dbReference>
<comment type="caution">
    <text evidence="2">The sequence shown here is derived from an EMBL/GenBank/DDBJ whole genome shotgun (WGS) entry which is preliminary data.</text>
</comment>
<keyword evidence="1" id="KW-0812">Transmembrane</keyword>
<evidence type="ECO:0008006" key="4">
    <source>
        <dbReference type="Google" id="ProtNLM"/>
    </source>
</evidence>
<keyword evidence="1" id="KW-1133">Transmembrane helix</keyword>
<evidence type="ECO:0000313" key="3">
    <source>
        <dbReference type="Proteomes" id="UP000176005"/>
    </source>
</evidence>
<gene>
    <name evidence="2" type="ORF">AN218_12940</name>
</gene>
<protein>
    <recommendedName>
        <fullName evidence="4">TIGR02611 family protein</fullName>
    </recommendedName>
</protein>
<dbReference type="PATRIC" id="fig|518642.10.peg.2403"/>
<dbReference type="Pfam" id="PF09656">
    <property type="entry name" value="PGPGW"/>
    <property type="match status" value="1"/>
</dbReference>
<evidence type="ECO:0000256" key="1">
    <source>
        <dbReference type="SAM" id="Phobius"/>
    </source>
</evidence>
<dbReference type="Proteomes" id="UP000176005">
    <property type="component" value="Unassembled WGS sequence"/>
</dbReference>
<accession>A0A1E7L5Z2</accession>
<feature type="transmembrane region" description="Helical" evidence="1">
    <location>
        <begin position="61"/>
        <end position="79"/>
    </location>
</feature>
<keyword evidence="3" id="KW-1185">Reference proteome</keyword>
<name>A0A1E7L5Z2_9ACTN</name>
<reference evidence="2 3" key="1">
    <citation type="journal article" date="2016" name="Front. Microbiol.">
        <title>Comparative Genomics Analysis of Streptomyces Species Reveals Their Adaptation to the Marine Environment and Their Diversity at the Genomic Level.</title>
        <authorList>
            <person name="Tian X."/>
            <person name="Zhang Z."/>
            <person name="Yang T."/>
            <person name="Chen M."/>
            <person name="Li J."/>
            <person name="Chen F."/>
            <person name="Yang J."/>
            <person name="Li W."/>
            <person name="Zhang B."/>
            <person name="Zhang Z."/>
            <person name="Wu J."/>
            <person name="Zhang C."/>
            <person name="Long L."/>
            <person name="Xiao J."/>
        </authorList>
    </citation>
    <scope>NUCLEOTIDE SEQUENCE [LARGE SCALE GENOMIC DNA]</scope>
    <source>
        <strain evidence="2 3">SCSIO 10429</strain>
    </source>
</reference>
<organism evidence="2 3">
    <name type="scientific">Streptomyces nanshensis</name>
    <dbReference type="NCBI Taxonomy" id="518642"/>
    <lineage>
        <taxon>Bacteria</taxon>
        <taxon>Bacillati</taxon>
        <taxon>Actinomycetota</taxon>
        <taxon>Actinomycetes</taxon>
        <taxon>Kitasatosporales</taxon>
        <taxon>Streptomycetaceae</taxon>
        <taxon>Streptomyces</taxon>
    </lineage>
</organism>
<sequence length="114" mass="13343">MEFGYVGLMCAERDYRPVGSRAPRFIKASRPLHLSWQVVIFLLGLAVVAGGVVLLPLPGPGWLVIFAGIGLWATEFPWAQRVLHWTKRKVLEWTHWVKERREERRRRKQAQRVR</sequence>
<dbReference type="InterPro" id="IPR019099">
    <property type="entry name" value="Uncharacterised_PGPGW_TM"/>
</dbReference>
<feature type="transmembrane region" description="Helical" evidence="1">
    <location>
        <begin position="34"/>
        <end position="55"/>
    </location>
</feature>